<gene>
    <name evidence="8" type="ORF">BRPE64_ACDS21500</name>
</gene>
<dbReference type="PATRIC" id="fig|758793.3.peg.2152"/>
<feature type="transmembrane region" description="Helical" evidence="7">
    <location>
        <begin position="314"/>
        <end position="334"/>
    </location>
</feature>
<dbReference type="PANTHER" id="PTHR30250">
    <property type="entry name" value="PST FAMILY PREDICTED COLANIC ACID TRANSPORTER"/>
    <property type="match status" value="1"/>
</dbReference>
<sequence length="393" mass="41546">MLLQQVVVRGFVAVKFLAIGRILGPEAIGAVSIALLAVAIAESLSDTGLAQAVVQGHDAPTQNELGAVLATLAMRGLLIGLLLAALAPFMSSQFHLNGAVGLILLAAVLPILRGVASPAYFIVTRQRGFQKLAGVETSAAFTDCAVGLACALSGAGAYSVLIGLVAGELLKTVLTWTTMSPRPPLRLSFSGIGHYVNFSRWIWAGSVVNLLLNQFDKVVVAKLLGPLQLGAYQMSSKLAQMLLADAAIAMSQYLFPTFAEHHRRDVQGARKLFRRYLLLAAAGLALLVIVLRFAAEPLFNLVLGPAWLSAVPLFRIFVINMAIGAIIAVLVSWLRAAGMPKVATHASIIQAIVLCVTVPVAMHLWGVTGIAWAMTVGLGSAAGWMLFRIVREA</sequence>
<dbReference type="EMBL" id="AP013058">
    <property type="protein sequence ID" value="BAN23904.1"/>
    <property type="molecule type" value="Genomic_DNA"/>
</dbReference>
<reference evidence="8 9" key="1">
    <citation type="journal article" date="2013" name="Genome Announc.">
        <title>Complete Genome Sequence of Burkholderia sp. Strain RPE64, Bacterial Symbiont of the Bean Bug Riptortus pedestris.</title>
        <authorList>
            <person name="Shibata T.F."/>
            <person name="Maeda T."/>
            <person name="Nikoh N."/>
            <person name="Yamaguchi K."/>
            <person name="Oshima K."/>
            <person name="Hattori M."/>
            <person name="Nishiyama T."/>
            <person name="Hasebe M."/>
            <person name="Fukatsu T."/>
            <person name="Kikuchi Y."/>
            <person name="Shigenobu S."/>
        </authorList>
    </citation>
    <scope>NUCLEOTIDE SEQUENCE [LARGE SCALE GENOMIC DNA]</scope>
</reference>
<dbReference type="Pfam" id="PF13440">
    <property type="entry name" value="Polysacc_synt_3"/>
    <property type="match status" value="1"/>
</dbReference>
<dbReference type="InterPro" id="IPR050833">
    <property type="entry name" value="Poly_Biosynth_Transport"/>
</dbReference>
<proteinExistence type="inferred from homology"/>
<feature type="transmembrane region" description="Helical" evidence="7">
    <location>
        <begin position="371"/>
        <end position="390"/>
    </location>
</feature>
<evidence type="ECO:0000256" key="5">
    <source>
        <dbReference type="ARBA" id="ARBA00022989"/>
    </source>
</evidence>
<dbReference type="STRING" id="758793.BRPE64_ACDS21500"/>
<feature type="transmembrane region" description="Helical" evidence="7">
    <location>
        <begin position="65"/>
        <end position="87"/>
    </location>
</feature>
<dbReference type="HOGENOM" id="CLU_026911_0_0_4"/>
<protein>
    <submittedName>
        <fullName evidence="8">Polysaccharide biosynthesis protein</fullName>
    </submittedName>
</protein>
<dbReference type="AlphaFoldDB" id="R4WI37"/>
<evidence type="ECO:0000256" key="3">
    <source>
        <dbReference type="ARBA" id="ARBA00022475"/>
    </source>
</evidence>
<comment type="similarity">
    <text evidence="2">Belongs to the polysaccharide synthase family.</text>
</comment>
<feature type="transmembrane region" description="Helical" evidence="7">
    <location>
        <begin position="276"/>
        <end position="294"/>
    </location>
</feature>
<dbReference type="GO" id="GO:0005886">
    <property type="term" value="C:plasma membrane"/>
    <property type="evidence" value="ECO:0007669"/>
    <property type="project" value="UniProtKB-SubCell"/>
</dbReference>
<feature type="transmembrane region" description="Helical" evidence="7">
    <location>
        <begin position="238"/>
        <end position="255"/>
    </location>
</feature>
<keyword evidence="6 7" id="KW-0472">Membrane</keyword>
<name>R4WI37_9BURK</name>
<dbReference type="KEGG" id="buo:BRPE64_ACDS21500"/>
<evidence type="ECO:0000256" key="4">
    <source>
        <dbReference type="ARBA" id="ARBA00022692"/>
    </source>
</evidence>
<evidence type="ECO:0000313" key="8">
    <source>
        <dbReference type="EMBL" id="BAN23904.1"/>
    </source>
</evidence>
<keyword evidence="3" id="KW-1003">Cell membrane</keyword>
<feature type="transmembrane region" description="Helical" evidence="7">
    <location>
        <begin position="346"/>
        <end position="365"/>
    </location>
</feature>
<keyword evidence="9" id="KW-1185">Reference proteome</keyword>
<feature type="transmembrane region" description="Helical" evidence="7">
    <location>
        <begin position="27"/>
        <end position="44"/>
    </location>
</feature>
<evidence type="ECO:0000256" key="1">
    <source>
        <dbReference type="ARBA" id="ARBA00004651"/>
    </source>
</evidence>
<keyword evidence="4 7" id="KW-0812">Transmembrane</keyword>
<dbReference type="PANTHER" id="PTHR30250:SF10">
    <property type="entry name" value="LIPOPOLYSACCHARIDE BIOSYNTHESIS PROTEIN WZXC"/>
    <property type="match status" value="1"/>
</dbReference>
<feature type="transmembrane region" description="Helical" evidence="7">
    <location>
        <begin position="99"/>
        <end position="123"/>
    </location>
</feature>
<evidence type="ECO:0000256" key="7">
    <source>
        <dbReference type="SAM" id="Phobius"/>
    </source>
</evidence>
<evidence type="ECO:0000256" key="6">
    <source>
        <dbReference type="ARBA" id="ARBA00023136"/>
    </source>
</evidence>
<evidence type="ECO:0000313" key="9">
    <source>
        <dbReference type="Proteomes" id="UP000013966"/>
    </source>
</evidence>
<reference evidence="8 9" key="2">
    <citation type="journal article" date="2018" name="Int. J. Syst. Evol. Microbiol.">
        <title>Burkholderia insecticola sp. nov., a gut symbiotic bacterium of the bean bug Riptortus pedestris.</title>
        <authorList>
            <person name="Takeshita K."/>
            <person name="Tamaki H."/>
            <person name="Ohbayashi T."/>
            <person name="Meng X.-Y."/>
            <person name="Sone T."/>
            <person name="Mitani Y."/>
            <person name="Peeters C."/>
            <person name="Kikuchi Y."/>
            <person name="Vandamme P."/>
        </authorList>
    </citation>
    <scope>NUCLEOTIDE SEQUENCE [LARGE SCALE GENOMIC DNA]</scope>
    <source>
        <strain evidence="8">RPE64</strain>
    </source>
</reference>
<feature type="transmembrane region" description="Helical" evidence="7">
    <location>
        <begin position="144"/>
        <end position="166"/>
    </location>
</feature>
<accession>R4WI37</accession>
<organism evidence="8 9">
    <name type="scientific">Caballeronia insecticola</name>
    <dbReference type="NCBI Taxonomy" id="758793"/>
    <lineage>
        <taxon>Bacteria</taxon>
        <taxon>Pseudomonadati</taxon>
        <taxon>Pseudomonadota</taxon>
        <taxon>Betaproteobacteria</taxon>
        <taxon>Burkholderiales</taxon>
        <taxon>Burkholderiaceae</taxon>
        <taxon>Caballeronia</taxon>
    </lineage>
</organism>
<evidence type="ECO:0000256" key="2">
    <source>
        <dbReference type="ARBA" id="ARBA00007430"/>
    </source>
</evidence>
<comment type="subcellular location">
    <subcellularLocation>
        <location evidence="1">Cell membrane</location>
        <topology evidence="1">Multi-pass membrane protein</topology>
    </subcellularLocation>
</comment>
<dbReference type="Proteomes" id="UP000013966">
    <property type="component" value="Chromosome 1"/>
</dbReference>
<keyword evidence="5 7" id="KW-1133">Transmembrane helix</keyword>